<proteinExistence type="predicted"/>
<name>A0A9E7HP14_9LILI</name>
<evidence type="ECO:0000256" key="1">
    <source>
        <dbReference type="SAM" id="Coils"/>
    </source>
</evidence>
<dbReference type="InterPro" id="IPR019557">
    <property type="entry name" value="AminoTfrase-like_pln_mobile"/>
</dbReference>
<dbReference type="EMBL" id="CP097510">
    <property type="protein sequence ID" value="URE33018.1"/>
    <property type="molecule type" value="Genomic_DNA"/>
</dbReference>
<dbReference type="PANTHER" id="PTHR46033">
    <property type="entry name" value="PROTEIN MAIN-LIKE 2"/>
    <property type="match status" value="1"/>
</dbReference>
<feature type="coiled-coil region" evidence="1">
    <location>
        <begin position="634"/>
        <end position="682"/>
    </location>
</feature>
<keyword evidence="4" id="KW-1185">Reference proteome</keyword>
<keyword evidence="3" id="KW-0032">Aminotransferase</keyword>
<evidence type="ECO:0000259" key="2">
    <source>
        <dbReference type="Pfam" id="PF10536"/>
    </source>
</evidence>
<feature type="domain" description="Aminotransferase-like plant mobile" evidence="2">
    <location>
        <begin position="100"/>
        <end position="456"/>
    </location>
</feature>
<evidence type="ECO:0000313" key="3">
    <source>
        <dbReference type="EMBL" id="URE33018.1"/>
    </source>
</evidence>
<organism evidence="3 4">
    <name type="scientific">Musa troglodytarum</name>
    <name type="common">fe'i banana</name>
    <dbReference type="NCBI Taxonomy" id="320322"/>
    <lineage>
        <taxon>Eukaryota</taxon>
        <taxon>Viridiplantae</taxon>
        <taxon>Streptophyta</taxon>
        <taxon>Embryophyta</taxon>
        <taxon>Tracheophyta</taxon>
        <taxon>Spermatophyta</taxon>
        <taxon>Magnoliopsida</taxon>
        <taxon>Liliopsida</taxon>
        <taxon>Zingiberales</taxon>
        <taxon>Musaceae</taxon>
        <taxon>Musa</taxon>
    </lineage>
</organism>
<dbReference type="Proteomes" id="UP001055439">
    <property type="component" value="Chromosome 8"/>
</dbReference>
<dbReference type="GO" id="GO:0008483">
    <property type="term" value="F:transaminase activity"/>
    <property type="evidence" value="ECO:0007669"/>
    <property type="project" value="UniProtKB-KW"/>
</dbReference>
<accession>A0A9E7HP14</accession>
<keyword evidence="3" id="KW-0808">Transferase</keyword>
<dbReference type="PANTHER" id="PTHR46033:SF80">
    <property type="entry name" value="PROTEIN MAIN-LIKE 2-LIKE"/>
    <property type="match status" value="1"/>
</dbReference>
<dbReference type="GO" id="GO:0010073">
    <property type="term" value="P:meristem maintenance"/>
    <property type="evidence" value="ECO:0007669"/>
    <property type="project" value="InterPro"/>
</dbReference>
<dbReference type="AlphaFoldDB" id="A0A9E7HP14"/>
<dbReference type="InterPro" id="IPR044824">
    <property type="entry name" value="MAIN-like"/>
</dbReference>
<dbReference type="Pfam" id="PF10536">
    <property type="entry name" value="PMD"/>
    <property type="match status" value="1"/>
</dbReference>
<evidence type="ECO:0000313" key="4">
    <source>
        <dbReference type="Proteomes" id="UP001055439"/>
    </source>
</evidence>
<keyword evidence="1" id="KW-0175">Coiled coil</keyword>
<dbReference type="OrthoDB" id="1572276at2759"/>
<protein>
    <submittedName>
        <fullName evidence="3">Aminotransferase-like, plant mobile domain family protein</fullName>
    </submittedName>
</protein>
<sequence>MDEQQEEEIFLVVEREAEMVSSSDPPIPIKRVAWFLDANPVPVEELPRSPFAPTMHVNPSPVHLRESKVLFRGWGSPLRKWGEWVDKLRPIYGDLWKKSGILDAIGVSTYKIKKDYASVLGLAGVWCGETNTFLFPWGEATVTLEDTMVLGGFPVLGESVRGSLTGELVEIEQKMVKEHRTFNRSTSKKADQSAWMKHYMEHEGDELEHIAFLALWLSRFVFPGPPVKTVKQHLLPIAVRLGRGVRIALAPAVLASLYRDMSAIKDYLVADNSQKTEPLVVWAPFNLLQLWVWEHFLTLRPEKQNLIANGEPRAARWHDVGRKLDLSFVGSALESSEFQWHPYMARLENWSRPSFYKDIGVWICGDASKDEELRSFAQCLRAAELVGVDCIEQYLPHRAAMQFGFDQDLPCHVPRSNAMWEAAWETYDITSKNIAFYVPAQPFKSDVTQQYSIWWKQCMPYYSKLVENDTQTQGSLENIKWQSKVVAEKHMKRIQTLTSIKKRKLQEFYDAMVSDHLLSGNNSVSGDDDSVESQNFRLSAAEIEKQHIGSTKQKEHMGLKPSNDCVGKETLGPVASQSIKSETCEATISSSFENEYKVMMEDFDQRNGWGSAYDYVVLRQPGMNITSQEAKLKLEQALEKRIMMKAEESELEMQIKVLKEEITAIEARVMDLESVAESIRRRAEILTYPSGYRQCFLLPFWKKRYGYGYVQVVYISMT</sequence>
<reference evidence="3" key="1">
    <citation type="submission" date="2022-05" db="EMBL/GenBank/DDBJ databases">
        <title>The Musa troglodytarum L. genome provides insights into the mechanism of non-climacteric behaviour and enrichment of carotenoids.</title>
        <authorList>
            <person name="Wang J."/>
        </authorList>
    </citation>
    <scope>NUCLEOTIDE SEQUENCE</scope>
    <source>
        <tissue evidence="3">Leaf</tissue>
    </source>
</reference>
<gene>
    <name evidence="3" type="ORF">MUK42_17809</name>
</gene>